<proteinExistence type="predicted"/>
<dbReference type="Proteomes" id="UP000828941">
    <property type="component" value="Chromosome 12"/>
</dbReference>
<evidence type="ECO:0000313" key="2">
    <source>
        <dbReference type="Proteomes" id="UP000828941"/>
    </source>
</evidence>
<protein>
    <submittedName>
        <fullName evidence="1">Uncharacterized protein</fullName>
    </submittedName>
</protein>
<reference evidence="1 2" key="1">
    <citation type="journal article" date="2022" name="DNA Res.">
        <title>Chromosomal-level genome assembly of the orchid tree Bauhinia variegata (Leguminosae; Cercidoideae) supports the allotetraploid origin hypothesis of Bauhinia.</title>
        <authorList>
            <person name="Zhong Y."/>
            <person name="Chen Y."/>
            <person name="Zheng D."/>
            <person name="Pang J."/>
            <person name="Liu Y."/>
            <person name="Luo S."/>
            <person name="Meng S."/>
            <person name="Qian L."/>
            <person name="Wei D."/>
            <person name="Dai S."/>
            <person name="Zhou R."/>
        </authorList>
    </citation>
    <scope>NUCLEOTIDE SEQUENCE [LARGE SCALE GENOMIC DNA]</scope>
    <source>
        <strain evidence="1">BV-YZ2020</strain>
    </source>
</reference>
<keyword evidence="2" id="KW-1185">Reference proteome</keyword>
<evidence type="ECO:0000313" key="1">
    <source>
        <dbReference type="EMBL" id="KAI4307447.1"/>
    </source>
</evidence>
<dbReference type="EMBL" id="CM039437">
    <property type="protein sequence ID" value="KAI4307447.1"/>
    <property type="molecule type" value="Genomic_DNA"/>
</dbReference>
<sequence>MANRFFLVGLRRINFLLGASSLRRLVSSRASPFNAMEEPPVQKEIMRMKSSIENPIPVLQCWVEQGNRLSKSELRRIIKTLIKSKRFHHALEIFTWMENQKNVGMSPIDHSVKLELIIKIYGLAEAEEYFTCIPNLASRKAACLPLLRGYVRDRDTCKAEALMVKLYELGLVVSPHPYNEMMKLYLASRDYIKVPLVIHEMKRNRILLNVLSYNLWMNAYGDGEGSGVASAEMVFREMQNDHNVEVGWSSLATLVNIYIKAGQSDKAVLVLNTAEKKLSTRNRLGYFFLMTLYASLKDEEGVLRLWEDSKDVPGRMTCANYMCVLSCLVKIGDLVLAERIFIEWESNCRKYDVRVSNVLLGAYMRNGLTEKAEWLHLHTLEKGGCPNYKTWEILMEGFVKSQKMDKAIVAMKGAFGMLNKCDWRPPHALVMVIAEHFEKLGNLEDLNEYVKDIHKYGLATLSLYKILLRMHVFADKPACHVLEMMDKDNIQVDDETLPIIEVLKG</sequence>
<comment type="caution">
    <text evidence="1">The sequence shown here is derived from an EMBL/GenBank/DDBJ whole genome shotgun (WGS) entry which is preliminary data.</text>
</comment>
<name>A0ACB9LD96_BAUVA</name>
<accession>A0ACB9LD96</accession>
<organism evidence="1 2">
    <name type="scientific">Bauhinia variegata</name>
    <name type="common">Purple orchid tree</name>
    <name type="synonym">Phanera variegata</name>
    <dbReference type="NCBI Taxonomy" id="167791"/>
    <lineage>
        <taxon>Eukaryota</taxon>
        <taxon>Viridiplantae</taxon>
        <taxon>Streptophyta</taxon>
        <taxon>Embryophyta</taxon>
        <taxon>Tracheophyta</taxon>
        <taxon>Spermatophyta</taxon>
        <taxon>Magnoliopsida</taxon>
        <taxon>eudicotyledons</taxon>
        <taxon>Gunneridae</taxon>
        <taxon>Pentapetalae</taxon>
        <taxon>rosids</taxon>
        <taxon>fabids</taxon>
        <taxon>Fabales</taxon>
        <taxon>Fabaceae</taxon>
        <taxon>Cercidoideae</taxon>
        <taxon>Cercideae</taxon>
        <taxon>Bauhiniinae</taxon>
        <taxon>Bauhinia</taxon>
    </lineage>
</organism>
<gene>
    <name evidence="1" type="ORF">L6164_030636</name>
</gene>